<comment type="caution">
    <text evidence="1">The sequence shown here is derived from an EMBL/GenBank/DDBJ whole genome shotgun (WGS) entry which is preliminary data.</text>
</comment>
<dbReference type="EMBL" id="MCBS01022153">
    <property type="protein sequence ID" value="RKF77202.1"/>
    <property type="molecule type" value="Genomic_DNA"/>
</dbReference>
<accession>A0A420IRQ6</accession>
<name>A0A420IRQ6_9PEZI</name>
<dbReference type="AlphaFoldDB" id="A0A420IRQ6"/>
<evidence type="ECO:0000313" key="1">
    <source>
        <dbReference type="EMBL" id="RKF77202.1"/>
    </source>
</evidence>
<gene>
    <name evidence="1" type="ORF">GcM1_03767</name>
</gene>
<proteinExistence type="predicted"/>
<protein>
    <submittedName>
        <fullName evidence="1">Uncharacterized protein</fullName>
    </submittedName>
</protein>
<evidence type="ECO:0000313" key="2">
    <source>
        <dbReference type="Proteomes" id="UP000285326"/>
    </source>
</evidence>
<dbReference type="Proteomes" id="UP000285326">
    <property type="component" value="Unassembled WGS sequence"/>
</dbReference>
<reference evidence="1 2" key="1">
    <citation type="journal article" date="2018" name="BMC Genomics">
        <title>Comparative genome analyses reveal sequence features reflecting distinct modes of host-adaptation between dicot and monocot powdery mildew.</title>
        <authorList>
            <person name="Wu Y."/>
            <person name="Ma X."/>
            <person name="Pan Z."/>
            <person name="Kale S.D."/>
            <person name="Song Y."/>
            <person name="King H."/>
            <person name="Zhang Q."/>
            <person name="Presley C."/>
            <person name="Deng X."/>
            <person name="Wei C.I."/>
            <person name="Xiao S."/>
        </authorList>
    </citation>
    <scope>NUCLEOTIDE SEQUENCE [LARGE SCALE GENOMIC DNA]</scope>
    <source>
        <strain evidence="1">UMSG1</strain>
    </source>
</reference>
<organism evidence="1 2">
    <name type="scientific">Golovinomyces cichoracearum</name>
    <dbReference type="NCBI Taxonomy" id="62708"/>
    <lineage>
        <taxon>Eukaryota</taxon>
        <taxon>Fungi</taxon>
        <taxon>Dikarya</taxon>
        <taxon>Ascomycota</taxon>
        <taxon>Pezizomycotina</taxon>
        <taxon>Leotiomycetes</taxon>
        <taxon>Erysiphales</taxon>
        <taxon>Erysiphaceae</taxon>
        <taxon>Golovinomyces</taxon>
    </lineage>
</organism>
<sequence length="101" mass="11748">MFAIRLELITTFCTISYLHISYKLTHNLGEIRRLNLSVSEATIIDDILYSSDSPIFLLSCVASGNKENAELVYAWLTGNDQHIRVWWNRRLPTIREFRTDS</sequence>